<keyword evidence="1" id="KW-0175">Coiled coil</keyword>
<evidence type="ECO:0000313" key="2">
    <source>
        <dbReference type="EMBL" id="JAP77350.1"/>
    </source>
</evidence>
<evidence type="ECO:0000256" key="1">
    <source>
        <dbReference type="SAM" id="Coils"/>
    </source>
</evidence>
<dbReference type="EMBL" id="GEDV01011207">
    <property type="protein sequence ID" value="JAP77350.1"/>
    <property type="molecule type" value="Transcribed_RNA"/>
</dbReference>
<organism evidence="2">
    <name type="scientific">Rhipicephalus appendiculatus</name>
    <name type="common">Brown ear tick</name>
    <dbReference type="NCBI Taxonomy" id="34631"/>
    <lineage>
        <taxon>Eukaryota</taxon>
        <taxon>Metazoa</taxon>
        <taxon>Ecdysozoa</taxon>
        <taxon>Arthropoda</taxon>
        <taxon>Chelicerata</taxon>
        <taxon>Arachnida</taxon>
        <taxon>Acari</taxon>
        <taxon>Parasitiformes</taxon>
        <taxon>Ixodida</taxon>
        <taxon>Ixodoidea</taxon>
        <taxon>Ixodidae</taxon>
        <taxon>Rhipicephalinae</taxon>
        <taxon>Rhipicephalus</taxon>
        <taxon>Rhipicephalus</taxon>
    </lineage>
</organism>
<protein>
    <submittedName>
        <fullName evidence="2">Uncharacterized protein</fullName>
    </submittedName>
</protein>
<feature type="coiled-coil region" evidence="1">
    <location>
        <begin position="13"/>
        <end position="76"/>
    </location>
</feature>
<reference evidence="2" key="1">
    <citation type="journal article" date="2016" name="Ticks Tick Borne Dis.">
        <title>De novo assembly and annotation of the salivary gland transcriptome of Rhipicephalus appendiculatus male and female ticks during blood feeding.</title>
        <authorList>
            <person name="de Castro M.H."/>
            <person name="de Klerk D."/>
            <person name="Pienaar R."/>
            <person name="Latif A.A."/>
            <person name="Rees D.J."/>
            <person name="Mans B.J."/>
        </authorList>
    </citation>
    <scope>NUCLEOTIDE SEQUENCE</scope>
    <source>
        <tissue evidence="2">Salivary glands</tissue>
    </source>
</reference>
<proteinExistence type="predicted"/>
<accession>A0A131YFU5</accession>
<name>A0A131YFU5_RHIAP</name>
<sequence length="177" mass="20502">MTPDGARIRAQSRKEVYDRLHKIRLELEDLRRHCGRSDKDALEALKRTCREQEEEIERLKMEHEEAQEQIKYLKLLSSAKGADQTELVEAETCIDHNANSQLLQGQLLDRLWAAEKHAWRMEAERDNLDILLSKKVLELNKLQLLYSDQSKKLLEATRALATPSSSRNTSSCDVSFK</sequence>
<dbReference type="AlphaFoldDB" id="A0A131YFU5"/>